<evidence type="ECO:0000313" key="3">
    <source>
        <dbReference type="Proteomes" id="UP000515369"/>
    </source>
</evidence>
<organism evidence="2 3">
    <name type="scientific">Spirosoma foliorum</name>
    <dbReference type="NCBI Taxonomy" id="2710596"/>
    <lineage>
        <taxon>Bacteria</taxon>
        <taxon>Pseudomonadati</taxon>
        <taxon>Bacteroidota</taxon>
        <taxon>Cytophagia</taxon>
        <taxon>Cytophagales</taxon>
        <taxon>Cytophagaceae</taxon>
        <taxon>Spirosoma</taxon>
    </lineage>
</organism>
<dbReference type="EMBL" id="CP059732">
    <property type="protein sequence ID" value="QMW03314.1"/>
    <property type="molecule type" value="Genomic_DNA"/>
</dbReference>
<protein>
    <submittedName>
        <fullName evidence="2">TniQ family protein</fullName>
    </submittedName>
</protein>
<gene>
    <name evidence="2" type="ORF">H3H32_36570</name>
</gene>
<dbReference type="AlphaFoldDB" id="A0A7G5GWS2"/>
<dbReference type="Proteomes" id="UP000515369">
    <property type="component" value="Chromosome"/>
</dbReference>
<keyword evidence="3" id="KW-1185">Reference proteome</keyword>
<evidence type="ECO:0000259" key="1">
    <source>
        <dbReference type="Pfam" id="PF06527"/>
    </source>
</evidence>
<dbReference type="RefSeq" id="WP_182460601.1">
    <property type="nucleotide sequence ID" value="NZ_CP059732.1"/>
</dbReference>
<proteinExistence type="predicted"/>
<dbReference type="KEGG" id="sfol:H3H32_36570"/>
<sequence length="93" mass="10557">MGSAILPATTHPRPDEILSSWLTRLAHRHAMKCHSFCKALFPGQSIWNRDIDKLAPEAILVELSHRTLTSIDTIRQTTLSSYEGRLYLLVMAR</sequence>
<dbReference type="Pfam" id="PF06527">
    <property type="entry name" value="TniQ"/>
    <property type="match status" value="1"/>
</dbReference>
<dbReference type="InterPro" id="IPR009492">
    <property type="entry name" value="TniQ"/>
</dbReference>
<evidence type="ECO:0000313" key="2">
    <source>
        <dbReference type="EMBL" id="QMW03314.1"/>
    </source>
</evidence>
<feature type="domain" description="TniQ" evidence="1">
    <location>
        <begin position="9"/>
        <end position="83"/>
    </location>
</feature>
<name>A0A7G5GWS2_9BACT</name>
<accession>A0A7G5GWS2</accession>
<reference evidence="2 3" key="1">
    <citation type="submission" date="2020-07" db="EMBL/GenBank/DDBJ databases">
        <title>Spirosoma foliorum sp. nov., isolated from the leaves on the Nejang mountain Korea, Republic of.</title>
        <authorList>
            <person name="Ho H."/>
            <person name="Lee Y.-J."/>
            <person name="Nurcahyanto D.-A."/>
            <person name="Kim S.-G."/>
        </authorList>
    </citation>
    <scope>NUCLEOTIDE SEQUENCE [LARGE SCALE GENOMIC DNA]</scope>
    <source>
        <strain evidence="2 3">PL0136</strain>
    </source>
</reference>